<gene>
    <name evidence="1" type="ORF">CLV81_3264</name>
</gene>
<dbReference type="PIRSF" id="PIRSF028451">
    <property type="entry name" value="UCP028451"/>
    <property type="match status" value="1"/>
</dbReference>
<keyword evidence="2" id="KW-1185">Reference proteome</keyword>
<comment type="caution">
    <text evidence="1">The sequence shown here is derived from an EMBL/GenBank/DDBJ whole genome shotgun (WGS) entry which is preliminary data.</text>
</comment>
<dbReference type="PANTHER" id="PTHR36452">
    <property type="entry name" value="CHROMOSOME 12, WHOLE GENOME SHOTGUN SEQUENCE"/>
    <property type="match status" value="1"/>
</dbReference>
<dbReference type="Proteomes" id="UP000237640">
    <property type="component" value="Unassembled WGS sequence"/>
</dbReference>
<dbReference type="Pfam" id="PF09365">
    <property type="entry name" value="DUF2461"/>
    <property type="match status" value="1"/>
</dbReference>
<dbReference type="OrthoDB" id="9794241at2"/>
<dbReference type="AlphaFoldDB" id="A0A2T0MBI4"/>
<organism evidence="1 2">
    <name type="scientific">Flagellimonas meridianipacifica</name>
    <dbReference type="NCBI Taxonomy" id="1080225"/>
    <lineage>
        <taxon>Bacteria</taxon>
        <taxon>Pseudomonadati</taxon>
        <taxon>Bacteroidota</taxon>
        <taxon>Flavobacteriia</taxon>
        <taxon>Flavobacteriales</taxon>
        <taxon>Flavobacteriaceae</taxon>
        <taxon>Flagellimonas</taxon>
    </lineage>
</organism>
<evidence type="ECO:0000313" key="1">
    <source>
        <dbReference type="EMBL" id="PRX54860.1"/>
    </source>
</evidence>
<dbReference type="NCBIfam" id="TIGR02453">
    <property type="entry name" value="TIGR02453 family protein"/>
    <property type="match status" value="1"/>
</dbReference>
<dbReference type="EMBL" id="PVYX01000002">
    <property type="protein sequence ID" value="PRX54860.1"/>
    <property type="molecule type" value="Genomic_DNA"/>
</dbReference>
<dbReference type="PANTHER" id="PTHR36452:SF1">
    <property type="entry name" value="DUF2461 DOMAIN-CONTAINING PROTEIN"/>
    <property type="match status" value="1"/>
</dbReference>
<name>A0A2T0MBI4_9FLAO</name>
<dbReference type="InterPro" id="IPR015996">
    <property type="entry name" value="UCP028451"/>
</dbReference>
<dbReference type="RefSeq" id="WP_106146307.1">
    <property type="nucleotide sequence ID" value="NZ_PVYX01000002.1"/>
</dbReference>
<evidence type="ECO:0000313" key="2">
    <source>
        <dbReference type="Proteomes" id="UP000237640"/>
    </source>
</evidence>
<sequence length="221" mass="25846">MEDKKYIYSFLRDLKNNNSKEWMDANKGRYQKAKNLWLKEIELILERLSKHNSFFSQFQPKQTIMRINNNRMFHPDKPVYKDYFACSPNVKTNPIAHIHITAGLSWSFLEGGLWAPEKPVLNQVREAIDYDGEVLNDIINDKKFQKMFGGLAKDSKKLKSAPKGYSKEHEHIDLLQYNNITAQVELTEEMVVSNHFVDFVEEAYLTLKPLNDYLEKAISVP</sequence>
<accession>A0A2T0MBI4</accession>
<dbReference type="InterPro" id="IPR012808">
    <property type="entry name" value="CHP02453"/>
</dbReference>
<proteinExistence type="predicted"/>
<reference evidence="1 2" key="1">
    <citation type="submission" date="2018-03" db="EMBL/GenBank/DDBJ databases">
        <title>Genomic Encyclopedia of Archaeal and Bacterial Type Strains, Phase II (KMG-II): from individual species to whole genera.</title>
        <authorList>
            <person name="Goeker M."/>
        </authorList>
    </citation>
    <scope>NUCLEOTIDE SEQUENCE [LARGE SCALE GENOMIC DNA]</scope>
    <source>
        <strain evidence="1 2">DSM 25027</strain>
    </source>
</reference>
<protein>
    <submittedName>
        <fullName evidence="1">Uncharacterized protein (TIGR02453 family)</fullName>
    </submittedName>
</protein>